<protein>
    <recommendedName>
        <fullName evidence="3">Carboxypeptidase-like regulatory domain-containing protein</fullName>
    </recommendedName>
</protein>
<gene>
    <name evidence="1" type="ORF">DUE52_29195</name>
</gene>
<name>A0A368JDZ4_9BACT</name>
<accession>A0A368JDZ4</accession>
<evidence type="ECO:0000313" key="2">
    <source>
        <dbReference type="Proteomes" id="UP000253383"/>
    </source>
</evidence>
<keyword evidence="2" id="KW-1185">Reference proteome</keyword>
<comment type="caution">
    <text evidence="1">The sequence shown here is derived from an EMBL/GenBank/DDBJ whole genome shotgun (WGS) entry which is preliminary data.</text>
</comment>
<dbReference type="EMBL" id="QOWE01000033">
    <property type="protein sequence ID" value="RCR65898.1"/>
    <property type="molecule type" value="Genomic_DNA"/>
</dbReference>
<evidence type="ECO:0008006" key="3">
    <source>
        <dbReference type="Google" id="ProtNLM"/>
    </source>
</evidence>
<dbReference type="AlphaFoldDB" id="A0A368JDZ4"/>
<sequence>MQMKIIKLLITIILFFVTVAFPVFGQVAKCIVIDALNHKPVPYATVYSSKSGMGIHADEEGYFEWHTGISSDSIVVSSVGYKHQKIMIKSLKEDIVNSIEINQDLVELSEVIVRPGSKSLERIVGFFYNEPDKNRGMGPGGISENQIFVNYYPNTEQMEGYIKKLMFDIKGFDLSQKSSRARIRILSYNKSSGLPDRDLLRESIVVKITKFSPNILLNIEKYKIVFPTDGVFIGLEFICHNEFIYKKKSLSRQKTDCPRITTTKAENYREEGKSYYWTYHANRWIWACISDGSIFPGQSWHGRVFKFGAVISSFQ</sequence>
<dbReference type="InterPro" id="IPR008969">
    <property type="entry name" value="CarboxyPept-like_regulatory"/>
</dbReference>
<dbReference type="Proteomes" id="UP000253383">
    <property type="component" value="Unassembled WGS sequence"/>
</dbReference>
<organism evidence="1 2">
    <name type="scientific">Larkinella punicea</name>
    <dbReference type="NCBI Taxonomy" id="2315727"/>
    <lineage>
        <taxon>Bacteria</taxon>
        <taxon>Pseudomonadati</taxon>
        <taxon>Bacteroidota</taxon>
        <taxon>Cytophagia</taxon>
        <taxon>Cytophagales</taxon>
        <taxon>Spirosomataceae</taxon>
        <taxon>Larkinella</taxon>
    </lineage>
</organism>
<dbReference type="Pfam" id="PF13715">
    <property type="entry name" value="CarbopepD_reg_2"/>
    <property type="match status" value="1"/>
</dbReference>
<evidence type="ECO:0000313" key="1">
    <source>
        <dbReference type="EMBL" id="RCR65898.1"/>
    </source>
</evidence>
<reference evidence="1 2" key="1">
    <citation type="submission" date="2018-07" db="EMBL/GenBank/DDBJ databases">
        <title>Genome analysis of Larkinella rosea.</title>
        <authorList>
            <person name="Zhou Z."/>
            <person name="Wang G."/>
        </authorList>
    </citation>
    <scope>NUCLEOTIDE SEQUENCE [LARGE SCALE GENOMIC DNA]</scope>
    <source>
        <strain evidence="2">zzj9</strain>
    </source>
</reference>
<proteinExistence type="predicted"/>
<dbReference type="SUPFAM" id="SSF49464">
    <property type="entry name" value="Carboxypeptidase regulatory domain-like"/>
    <property type="match status" value="1"/>
</dbReference>